<dbReference type="InterPro" id="IPR016135">
    <property type="entry name" value="UBQ-conjugating_enzyme/RWD"/>
</dbReference>
<dbReference type="Gene3D" id="3.10.110.10">
    <property type="entry name" value="Ubiquitin Conjugating Enzyme"/>
    <property type="match status" value="1"/>
</dbReference>
<organism evidence="2 3">
    <name type="scientific">Phellinidium pouzarii</name>
    <dbReference type="NCBI Taxonomy" id="167371"/>
    <lineage>
        <taxon>Eukaryota</taxon>
        <taxon>Fungi</taxon>
        <taxon>Dikarya</taxon>
        <taxon>Basidiomycota</taxon>
        <taxon>Agaricomycotina</taxon>
        <taxon>Agaricomycetes</taxon>
        <taxon>Hymenochaetales</taxon>
        <taxon>Hymenochaetaceae</taxon>
        <taxon>Phellinidium</taxon>
    </lineage>
</organism>
<dbReference type="EMBL" id="SGPK01000021">
    <property type="protein sequence ID" value="THH11057.1"/>
    <property type="molecule type" value="Genomic_DNA"/>
</dbReference>
<name>A0A4S4LH30_9AGAM</name>
<protein>
    <recommendedName>
        <fullName evidence="1">UBC core domain-containing protein</fullName>
    </recommendedName>
</protein>
<dbReference type="Proteomes" id="UP000308199">
    <property type="component" value="Unassembled WGS sequence"/>
</dbReference>
<dbReference type="PROSITE" id="PS50127">
    <property type="entry name" value="UBC_2"/>
    <property type="match status" value="1"/>
</dbReference>
<keyword evidence="3" id="KW-1185">Reference proteome</keyword>
<gene>
    <name evidence="2" type="ORF">EW145_g908</name>
</gene>
<dbReference type="InterPro" id="IPR000608">
    <property type="entry name" value="UBC"/>
</dbReference>
<reference evidence="2 3" key="1">
    <citation type="submission" date="2019-02" db="EMBL/GenBank/DDBJ databases">
        <title>Genome sequencing of the rare red list fungi Phellinidium pouzarii.</title>
        <authorList>
            <person name="Buettner E."/>
            <person name="Kellner H."/>
        </authorList>
    </citation>
    <scope>NUCLEOTIDE SEQUENCE [LARGE SCALE GENOMIC DNA]</scope>
    <source>
        <strain evidence="2 3">DSM 108285</strain>
    </source>
</reference>
<evidence type="ECO:0000259" key="1">
    <source>
        <dbReference type="PROSITE" id="PS50127"/>
    </source>
</evidence>
<feature type="domain" description="UBC core" evidence="1">
    <location>
        <begin position="1"/>
        <end position="165"/>
    </location>
</feature>
<evidence type="ECO:0000313" key="2">
    <source>
        <dbReference type="EMBL" id="THH11057.1"/>
    </source>
</evidence>
<dbReference type="CDD" id="cd23814">
    <property type="entry name" value="UEV_AKTIP"/>
    <property type="match status" value="1"/>
</dbReference>
<dbReference type="SUPFAM" id="SSF54495">
    <property type="entry name" value="UBC-like"/>
    <property type="match status" value="1"/>
</dbReference>
<sequence length="227" mass="25594">MEYAALRNDEHCPKGMYVLPSADSLLAWDAVLFVHQDCLLFQSAYFGTANLSPVGYYTDAVLKFCVRFPPTYPSRAPEVTFATDVFHPLISSDDGIMNVAPRFAPWRPKQDHVFHLLHWIKAAFKKEILDNLKEVDCPNKEAFRYHDSTHSFAALATQSSMLSQSAPTLFESAHYTSSSAVGTGIKGQQRQATQGIFFHETHESELDPLRSRLGLRPWTERAKLVNS</sequence>
<dbReference type="OrthoDB" id="5596422at2759"/>
<proteinExistence type="predicted"/>
<accession>A0A4S4LH30</accession>
<dbReference type="Pfam" id="PF00179">
    <property type="entry name" value="UQ_con"/>
    <property type="match status" value="1"/>
</dbReference>
<dbReference type="AlphaFoldDB" id="A0A4S4LH30"/>
<evidence type="ECO:0000313" key="3">
    <source>
        <dbReference type="Proteomes" id="UP000308199"/>
    </source>
</evidence>
<comment type="caution">
    <text evidence="2">The sequence shown here is derived from an EMBL/GenBank/DDBJ whole genome shotgun (WGS) entry which is preliminary data.</text>
</comment>